<name>R5LBQ0_9FIRM</name>
<evidence type="ECO:0000256" key="2">
    <source>
        <dbReference type="SAM" id="Phobius"/>
    </source>
</evidence>
<feature type="region of interest" description="Disordered" evidence="1">
    <location>
        <begin position="321"/>
        <end position="340"/>
    </location>
</feature>
<feature type="compositionally biased region" description="Acidic residues" evidence="1">
    <location>
        <begin position="88"/>
        <end position="100"/>
    </location>
</feature>
<evidence type="ECO:0000313" key="4">
    <source>
        <dbReference type="Proteomes" id="UP000018300"/>
    </source>
</evidence>
<evidence type="ECO:0000256" key="1">
    <source>
        <dbReference type="SAM" id="MobiDB-lite"/>
    </source>
</evidence>
<keyword evidence="2" id="KW-0812">Transmembrane</keyword>
<feature type="compositionally biased region" description="Acidic residues" evidence="1">
    <location>
        <begin position="218"/>
        <end position="251"/>
    </location>
</feature>
<proteinExistence type="predicted"/>
<feature type="compositionally biased region" description="Basic and acidic residues" evidence="1">
    <location>
        <begin position="108"/>
        <end position="124"/>
    </location>
</feature>
<feature type="compositionally biased region" description="Acidic residues" evidence="1">
    <location>
        <begin position="133"/>
        <end position="151"/>
    </location>
</feature>
<gene>
    <name evidence="3" type="ORF">BN569_00313</name>
</gene>
<feature type="region of interest" description="Disordered" evidence="1">
    <location>
        <begin position="54"/>
        <end position="251"/>
    </location>
</feature>
<sequence>MKDKDKHGFGTFGAIVLGVTAVATAIVAVSKSKKKKQSLNSFLKDELVKLPLFSKNESHHAKKSAADEDDIFVDEDNEPQNDKATSFYDEDISYEEDEEFQSVSKAKPIVDFKPKREEAEKPAEAQDAAGEPEAAEEPETADVQDVTEEPETAGVQDVAEEPEAAEVQDVAEEPETAGVQDVAEEPEAADVQDVAEEPETSDVQDVVREPETAGVQDVAEEPEAADVQDVTEEPETADVQDVAGEPEAEPDDAFVFESVVVGRESVKDEPVDISDRKLDREFIAEPVDAEPVRDNFVLNDEDFSDEVQEIEIDDVTAEPAVEKVTEPEKEDGPVSAGKYDDVSSEAETAKEAFASTVETPVRETFSDVEFFDEEEDTEEGLRNNESYYDWTYNVDEHYSVITDGTWVYCKSDDVLTSDSINKKGERETIDIADTFKNRIKTKGYCLLKYVGTDREVIVPDTINGKPVVAALNTFRSNQIVKKVILPSTMQGLRRTFYSCYHLDSITFAPGTNLVYELDAIMCGNNDMDSNTEATTVYCSHAIAEYIKGHYRLGCPVTFVEK</sequence>
<reference evidence="3" key="1">
    <citation type="submission" date="2012-11" db="EMBL/GenBank/DDBJ databases">
        <title>Dependencies among metagenomic species, viruses, plasmids and units of genetic variation.</title>
        <authorList>
            <person name="Nielsen H.B."/>
            <person name="Almeida M."/>
            <person name="Juncker A.S."/>
            <person name="Rasmussen S."/>
            <person name="Li J."/>
            <person name="Sunagawa S."/>
            <person name="Plichta D."/>
            <person name="Gautier L."/>
            <person name="Le Chatelier E."/>
            <person name="Peletier E."/>
            <person name="Bonde I."/>
            <person name="Nielsen T."/>
            <person name="Manichanh C."/>
            <person name="Arumugam M."/>
            <person name="Batto J."/>
            <person name="Santos M.B.Q.D."/>
            <person name="Blom N."/>
            <person name="Borruel N."/>
            <person name="Burgdorf K.S."/>
            <person name="Boumezbeur F."/>
            <person name="Casellas F."/>
            <person name="Dore J."/>
            <person name="Guarner F."/>
            <person name="Hansen T."/>
            <person name="Hildebrand F."/>
            <person name="Kaas R.S."/>
            <person name="Kennedy S."/>
            <person name="Kristiansen K."/>
            <person name="Kultima J.R."/>
            <person name="Leonard P."/>
            <person name="Levenez F."/>
            <person name="Lund O."/>
            <person name="Moumen B."/>
            <person name="Le Paslier D."/>
            <person name="Pons N."/>
            <person name="Pedersen O."/>
            <person name="Prifti E."/>
            <person name="Qin J."/>
            <person name="Raes J."/>
            <person name="Tap J."/>
            <person name="Tims S."/>
            <person name="Ussery D.W."/>
            <person name="Yamada T."/>
            <person name="MetaHit consortium"/>
            <person name="Renault P."/>
            <person name="Sicheritz-Ponten T."/>
            <person name="Bork P."/>
            <person name="Wang J."/>
            <person name="Brunak S."/>
            <person name="Ehrlich S.D."/>
        </authorList>
    </citation>
    <scope>NUCLEOTIDE SEQUENCE [LARGE SCALE GENOMIC DNA]</scope>
</reference>
<keyword evidence="2" id="KW-1133">Transmembrane helix</keyword>
<evidence type="ECO:0008006" key="5">
    <source>
        <dbReference type="Google" id="ProtNLM"/>
    </source>
</evidence>
<dbReference type="AlphaFoldDB" id="R5LBQ0"/>
<feature type="compositionally biased region" description="Acidic residues" evidence="1">
    <location>
        <begin position="182"/>
        <end position="202"/>
    </location>
</feature>
<accession>R5LBQ0</accession>
<keyword evidence="2" id="KW-0472">Membrane</keyword>
<dbReference type="Proteomes" id="UP000018300">
    <property type="component" value="Unassembled WGS sequence"/>
</dbReference>
<feature type="compositionally biased region" description="Acidic residues" evidence="1">
    <location>
        <begin position="67"/>
        <end position="79"/>
    </location>
</feature>
<feature type="compositionally biased region" description="Acidic residues" evidence="1">
    <location>
        <begin position="158"/>
        <end position="175"/>
    </location>
</feature>
<organism evidence="3 4">
    <name type="scientific">Eshraghiella crossota CAG:259</name>
    <dbReference type="NCBI Taxonomy" id="1263062"/>
    <lineage>
        <taxon>Bacteria</taxon>
        <taxon>Bacillati</taxon>
        <taxon>Bacillota</taxon>
        <taxon>Clostridia</taxon>
        <taxon>Lachnospirales</taxon>
        <taxon>Lachnospiraceae</taxon>
        <taxon>Eshraghiella</taxon>
    </lineage>
</organism>
<comment type="caution">
    <text evidence="3">The sequence shown here is derived from an EMBL/GenBank/DDBJ whole genome shotgun (WGS) entry which is preliminary data.</text>
</comment>
<dbReference type="EMBL" id="CAYU010000036">
    <property type="protein sequence ID" value="CCY76585.1"/>
    <property type="molecule type" value="Genomic_DNA"/>
</dbReference>
<protein>
    <recommendedName>
        <fullName evidence="5">Leucine rich repeat-containing protein</fullName>
    </recommendedName>
</protein>
<feature type="compositionally biased region" description="Basic and acidic residues" evidence="1">
    <location>
        <begin position="321"/>
        <end position="332"/>
    </location>
</feature>
<evidence type="ECO:0000313" key="3">
    <source>
        <dbReference type="EMBL" id="CCY76585.1"/>
    </source>
</evidence>
<feature type="transmembrane region" description="Helical" evidence="2">
    <location>
        <begin position="12"/>
        <end position="29"/>
    </location>
</feature>